<gene>
    <name evidence="2" type="ORF">ZT1A5_G252</name>
</gene>
<evidence type="ECO:0000256" key="1">
    <source>
        <dbReference type="SAM" id="SignalP"/>
    </source>
</evidence>
<dbReference type="EMBL" id="LT882676">
    <property type="protein sequence ID" value="SMY18817.1"/>
    <property type="molecule type" value="Genomic_DNA"/>
</dbReference>
<feature type="signal peptide" evidence="1">
    <location>
        <begin position="1"/>
        <end position="20"/>
    </location>
</feature>
<proteinExistence type="predicted"/>
<dbReference type="Proteomes" id="UP000215453">
    <property type="component" value="Chromosome 1"/>
</dbReference>
<sequence length="263" mass="30609">MAKFAAFLLLLLGSISLVTASLPITIAPQCDWADSAIFYFSIELAHTRLTNPNHFKRRTVDGLQDTRVEDPIISRSWDPSLEVFLCNIVLTKPDESPWKSRKKINLLCGHNSPILEQKCLMAGRPPFVWLGGRDIGLCRDSVWSSYPGTGQYVSPEEERKAVDTMLDILAKIAVWVRKEDARERADRAWKGVTERIERVLYRARERARERADRAWKEKPVTERMERVLYRQAQELMEKIRLLPVQFEDWLSVRKQRWEEAKVT</sequence>
<feature type="chain" id="PRO_5012848320" evidence="1">
    <location>
        <begin position="21"/>
        <end position="263"/>
    </location>
</feature>
<organism evidence="2 3">
    <name type="scientific">Zymoseptoria tritici ST99CH_1A5</name>
    <dbReference type="NCBI Taxonomy" id="1276529"/>
    <lineage>
        <taxon>Eukaryota</taxon>
        <taxon>Fungi</taxon>
        <taxon>Dikarya</taxon>
        <taxon>Ascomycota</taxon>
        <taxon>Pezizomycotina</taxon>
        <taxon>Dothideomycetes</taxon>
        <taxon>Dothideomycetidae</taxon>
        <taxon>Mycosphaerellales</taxon>
        <taxon>Mycosphaerellaceae</taxon>
        <taxon>Zymoseptoria</taxon>
    </lineage>
</organism>
<accession>A0A1Y6L357</accession>
<name>A0A1Y6L357_ZYMTR</name>
<protein>
    <submittedName>
        <fullName evidence="2">Uncharacterized protein</fullName>
    </submittedName>
</protein>
<dbReference type="AlphaFoldDB" id="A0A1Y6L357"/>
<keyword evidence="1" id="KW-0732">Signal</keyword>
<evidence type="ECO:0000313" key="3">
    <source>
        <dbReference type="Proteomes" id="UP000215453"/>
    </source>
</evidence>
<evidence type="ECO:0000313" key="2">
    <source>
        <dbReference type="EMBL" id="SMY18817.1"/>
    </source>
</evidence>
<reference evidence="2 3" key="1">
    <citation type="submission" date="2016-10" db="EMBL/GenBank/DDBJ databases">
        <authorList>
            <person name="Varghese N."/>
        </authorList>
    </citation>
    <scope>NUCLEOTIDE SEQUENCE [LARGE SCALE GENOMIC DNA]</scope>
</reference>